<evidence type="ECO:0000313" key="8">
    <source>
        <dbReference type="Proteomes" id="UP000020938"/>
    </source>
</evidence>
<dbReference type="EMBL" id="JGDS01000057">
    <property type="protein sequence ID" value="EXZ72695.1"/>
    <property type="molecule type" value="Genomic_DNA"/>
</dbReference>
<keyword evidence="4" id="KW-0281">Fimbrium</keyword>
<reference evidence="7 8" key="1">
    <citation type="submission" date="2014-02" db="EMBL/GenBank/DDBJ databases">
        <authorList>
            <person name="Sears C."/>
            <person name="Carroll K."/>
            <person name="Sack B.R."/>
            <person name="Qadri F."/>
            <person name="Myers L.L."/>
            <person name="Chung G.-T."/>
            <person name="Escheverria P."/>
            <person name="Fraser C.M."/>
            <person name="Sadzewicz L."/>
            <person name="Shefchek K.A."/>
            <person name="Tallon L."/>
            <person name="Das S.P."/>
            <person name="Daugherty S."/>
            <person name="Mongodin E.F."/>
        </authorList>
    </citation>
    <scope>NUCLEOTIDE SEQUENCE [LARGE SCALE GENOMIC DNA]</scope>
    <source>
        <strain evidence="7 8">3976T8</strain>
    </source>
</reference>
<feature type="domain" description="Major fimbrial subunit protein N-terminal" evidence="6">
    <location>
        <begin position="45"/>
        <end position="195"/>
    </location>
</feature>
<feature type="signal peptide" evidence="5">
    <location>
        <begin position="1"/>
        <end position="21"/>
    </location>
</feature>
<gene>
    <name evidence="7" type="ORF">M123_3008</name>
</gene>
<feature type="chain" id="PRO_5001483486" evidence="5">
    <location>
        <begin position="22"/>
        <end position="519"/>
    </location>
</feature>
<dbReference type="GO" id="GO:0009418">
    <property type="term" value="C:pilus shaft"/>
    <property type="evidence" value="ECO:0007669"/>
    <property type="project" value="InterPro"/>
</dbReference>
<evidence type="ECO:0000313" key="7">
    <source>
        <dbReference type="EMBL" id="EXZ72695.1"/>
    </source>
</evidence>
<sequence length="519" mass="54853">MHNCKGSIWIIFFRFLLCLWACGCSDDAGMPAPPAGADRVTACVRLSVRVVGETTRAAVQADATVEEKISSVAVFLVSVDGSGKEDWNDVQYEVVYGTTSSAADVYQARIPTTPGEKKVYVAANLLPGQVHAICGQAEGKGLYTAAGAGYDEVIRQFARGTEGIAMTGKAGTSVTVSAGTDVNVDLTASPITLERVVAKVLLVCDTYTDDGGAYVRMSGNAARPSADPGWIRLSDVRYALNTVNRKVYLNAPPDGKDPNHEVDPYVVKDDGGNYVSAPDVAEQQFVYRTLGSVWAEGIAPEAYEEVKFNATKATPPESGAYTGGLYCPENTTATSTASLAGGLDLTGTLNSTQAEIPRLVTTHLLVAAKFVPKQIITGAGTTQTLTSPADAATYLPATTTPADAEAHAAGTYFTNGSDYYSYAGMKAAIGAGTLKRTDFTAYEGGIGYYYTYIDGSTATSTDGTIAFSADSGILRNRYYLLRIIRFSLPSAALPQPMRATMKVTDWVTSSGNQIIVRPT</sequence>
<dbReference type="InterPro" id="IPR029141">
    <property type="entry name" value="FimA_N"/>
</dbReference>
<keyword evidence="3 5" id="KW-0732">Signal</keyword>
<comment type="caution">
    <text evidence="7">The sequence shown here is derived from an EMBL/GenBank/DDBJ whole genome shotgun (WGS) entry which is preliminary data.</text>
</comment>
<dbReference type="Gene3D" id="2.60.40.2580">
    <property type="match status" value="1"/>
</dbReference>
<proteinExistence type="inferred from homology"/>
<dbReference type="Proteomes" id="UP000020938">
    <property type="component" value="Unassembled WGS sequence"/>
</dbReference>
<organism evidence="7 8">
    <name type="scientific">Bacteroides fragilis str. 3976T8</name>
    <dbReference type="NCBI Taxonomy" id="1339314"/>
    <lineage>
        <taxon>Bacteria</taxon>
        <taxon>Pseudomonadati</taxon>
        <taxon>Bacteroidota</taxon>
        <taxon>Bacteroidia</taxon>
        <taxon>Bacteroidales</taxon>
        <taxon>Bacteroidaceae</taxon>
        <taxon>Bacteroides</taxon>
    </lineage>
</organism>
<comment type="similarity">
    <text evidence="2">Belongs to the bacteroidetes fimbrillin superfamily. FimA/Mfa1 family.</text>
</comment>
<dbReference type="InterPro" id="IPR047786">
    <property type="entry name" value="Mfa1_fim"/>
</dbReference>
<dbReference type="AlphaFoldDB" id="A0A016AMV2"/>
<evidence type="ECO:0000256" key="5">
    <source>
        <dbReference type="SAM" id="SignalP"/>
    </source>
</evidence>
<dbReference type="PATRIC" id="fig|1339314.3.peg.3177"/>
<dbReference type="RefSeq" id="WP_032598520.1">
    <property type="nucleotide sequence ID" value="NZ_JGDS01000057.1"/>
</dbReference>
<evidence type="ECO:0000256" key="4">
    <source>
        <dbReference type="ARBA" id="ARBA00023263"/>
    </source>
</evidence>
<name>A0A016AMV2_BACFG</name>
<evidence type="ECO:0000256" key="2">
    <source>
        <dbReference type="ARBA" id="ARBA00006011"/>
    </source>
</evidence>
<evidence type="ECO:0000256" key="3">
    <source>
        <dbReference type="ARBA" id="ARBA00022729"/>
    </source>
</evidence>
<evidence type="ECO:0000259" key="6">
    <source>
        <dbReference type="Pfam" id="PF06321"/>
    </source>
</evidence>
<protein>
    <submittedName>
        <fullName evidence="7">Major fimbrial subunit family protein</fullName>
    </submittedName>
</protein>
<comment type="subcellular location">
    <subcellularLocation>
        <location evidence="1">Fimbrium</location>
    </subcellularLocation>
</comment>
<accession>A0A016AMV2</accession>
<evidence type="ECO:0000256" key="1">
    <source>
        <dbReference type="ARBA" id="ARBA00004561"/>
    </source>
</evidence>
<dbReference type="NCBIfam" id="NF038041">
    <property type="entry name" value="fim_Mfa1_fam"/>
    <property type="match status" value="1"/>
</dbReference>
<dbReference type="Pfam" id="PF06321">
    <property type="entry name" value="P_gingi_FimA"/>
    <property type="match status" value="1"/>
</dbReference>